<protein>
    <submittedName>
        <fullName evidence="3">Putative RecJ exonuclease</fullName>
    </submittedName>
</protein>
<dbReference type="InterPro" id="IPR038763">
    <property type="entry name" value="DHH_sf"/>
</dbReference>
<dbReference type="PATRIC" id="fig|1162668.3.peg.1418"/>
<dbReference type="InterPro" id="IPR003156">
    <property type="entry name" value="DHHA1_dom"/>
</dbReference>
<keyword evidence="3" id="KW-0378">Hydrolase</keyword>
<evidence type="ECO:0000313" key="4">
    <source>
        <dbReference type="Proteomes" id="UP000007382"/>
    </source>
</evidence>
<dbReference type="AlphaFoldDB" id="I0INQ6"/>
<dbReference type="eggNOG" id="COG0608">
    <property type="taxonomic scope" value="Bacteria"/>
</dbReference>
<dbReference type="Pfam" id="PF02272">
    <property type="entry name" value="DHHA1"/>
    <property type="match status" value="1"/>
</dbReference>
<keyword evidence="3" id="KW-0540">Nuclease</keyword>
<dbReference type="InterPro" id="IPR001667">
    <property type="entry name" value="DDH_dom"/>
</dbReference>
<dbReference type="PANTHER" id="PTHR30255:SF2">
    <property type="entry name" value="SINGLE-STRANDED-DNA-SPECIFIC EXONUCLEASE RECJ"/>
    <property type="match status" value="1"/>
</dbReference>
<gene>
    <name evidence="3" type="ordered locus">LFE_1220</name>
</gene>
<dbReference type="Proteomes" id="UP000007382">
    <property type="component" value="Chromosome"/>
</dbReference>
<proteinExistence type="predicted"/>
<evidence type="ECO:0000259" key="1">
    <source>
        <dbReference type="Pfam" id="PF01368"/>
    </source>
</evidence>
<feature type="domain" description="DHHA1" evidence="2">
    <location>
        <begin position="338"/>
        <end position="426"/>
    </location>
</feature>
<accession>I0INQ6</accession>
<dbReference type="HOGENOM" id="CLU_495907_0_0_0"/>
<dbReference type="PANTHER" id="PTHR30255">
    <property type="entry name" value="SINGLE-STRANDED-DNA-SPECIFIC EXONUCLEASE RECJ"/>
    <property type="match status" value="1"/>
</dbReference>
<dbReference type="OrthoDB" id="9809852at2"/>
<keyword evidence="4" id="KW-1185">Reference proteome</keyword>
<organism evidence="3 4">
    <name type="scientific">Leptospirillum ferrooxidans (strain C2-3)</name>
    <dbReference type="NCBI Taxonomy" id="1162668"/>
    <lineage>
        <taxon>Bacteria</taxon>
        <taxon>Pseudomonadati</taxon>
        <taxon>Nitrospirota</taxon>
        <taxon>Nitrospiria</taxon>
        <taxon>Nitrospirales</taxon>
        <taxon>Nitrospiraceae</taxon>
        <taxon>Leptospirillum</taxon>
    </lineage>
</organism>
<dbReference type="GO" id="GO:0004527">
    <property type="term" value="F:exonuclease activity"/>
    <property type="evidence" value="ECO:0007669"/>
    <property type="project" value="UniProtKB-KW"/>
</dbReference>
<reference evidence="3 4" key="1">
    <citation type="journal article" date="2012" name="J. Bacteriol.">
        <title>Complete Genome Sequence of Leptospirillum ferrooxidans Strain C2-3, Isolated from a Fresh Volcanic Ash Deposit on the Island of Miyake, Japan.</title>
        <authorList>
            <person name="Fujimura R."/>
            <person name="Sato Y."/>
            <person name="Nishizawa T."/>
            <person name="Oshima K."/>
            <person name="Kim S.-W."/>
            <person name="Hattori M."/>
            <person name="Kamijo T."/>
            <person name="Ohta H."/>
        </authorList>
    </citation>
    <scope>NUCLEOTIDE SEQUENCE [LARGE SCALE GENOMIC DNA]</scope>
    <source>
        <strain evidence="3 4">C2-3</strain>
    </source>
</reference>
<dbReference type="Pfam" id="PF01368">
    <property type="entry name" value="DHH"/>
    <property type="match status" value="1"/>
</dbReference>
<dbReference type="STRING" id="1162668.LFE_1220"/>
<dbReference type="Gene3D" id="3.90.1640.30">
    <property type="match status" value="1"/>
</dbReference>
<dbReference type="KEGG" id="lfc:LFE_1220"/>
<evidence type="ECO:0000259" key="2">
    <source>
        <dbReference type="Pfam" id="PF02272"/>
    </source>
</evidence>
<keyword evidence="3" id="KW-0269">Exonuclease</keyword>
<feature type="domain" description="DDH" evidence="1">
    <location>
        <begin position="86"/>
        <end position="219"/>
    </location>
</feature>
<dbReference type="Gene3D" id="3.10.310.30">
    <property type="match status" value="1"/>
</dbReference>
<reference evidence="4" key="2">
    <citation type="submission" date="2012-03" db="EMBL/GenBank/DDBJ databases">
        <title>The complete genome sequence of the pioneer microbe on fresh volcanic deposit, Leptospirillum ferrooxidans strain C2-3.</title>
        <authorList>
            <person name="Fujimura R."/>
            <person name="Sato Y."/>
            <person name="Nishizawa T."/>
            <person name="Nanba K."/>
            <person name="Oshima K."/>
            <person name="Hattori M."/>
            <person name="Kamijo T."/>
            <person name="Ohta H."/>
        </authorList>
    </citation>
    <scope>NUCLEOTIDE SEQUENCE [LARGE SCALE GENOMIC DNA]</scope>
    <source>
        <strain evidence="4">C2-3</strain>
    </source>
</reference>
<dbReference type="InterPro" id="IPR051673">
    <property type="entry name" value="SSDNA_exonuclease_RecJ"/>
</dbReference>
<name>I0INQ6_LEPFC</name>
<evidence type="ECO:0000313" key="3">
    <source>
        <dbReference type="EMBL" id="BAM06905.1"/>
    </source>
</evidence>
<sequence>MQSPRNEYDSPNGWSIPQIHDEKILSLSRELGTDPVWARMLLGRGFDGGSAKRAFTSPLPPGEESLGDFTLAFQILCHVLETASPIAVYADLDVDGVTSATMFSRFLRRRKHPYITLLVHRNDGHGLKRERLLALVAKGFRYLLVADMGTSDISLLEEMKSLGLTTIVVDHHLLREEWPANLALVHPRGRSCLTAVGSLYVLLAPFFQNDEEREMAFLAGLAVLADRAPLLDGNRYFIRALRDQASLEAFPGIRSLLRRRLQRRVMVNDYSFLVIPAINAPGRMSDPYPAFELLMATSEVEGERLAQIVLEINRHRQETEWSLYEEIRKVWDGCPVVFQPGWAPGIMGRIAHRLCEEFNVSVFVGTLTKDGAVRGSLRLRGGDTLDTVLKCLEGLPIQGGGHAKAGGLGFPVEILDMVRRKLSSQLNKKEEPSYGLNSDLEIDAFLPAYYRSTSFWEGLGALLPFGEGFQPPKLGVRNALIERIEDGRGRTVLCHFRWKHGLERAAIRSGLQVPHSGERVDLVMTPELVGKGDRVERHFSICSYRIHE</sequence>
<dbReference type="RefSeq" id="WP_014449394.1">
    <property type="nucleotide sequence ID" value="NC_017094.1"/>
</dbReference>
<dbReference type="EMBL" id="AP012342">
    <property type="protein sequence ID" value="BAM06905.1"/>
    <property type="molecule type" value="Genomic_DNA"/>
</dbReference>
<dbReference type="GO" id="GO:0003676">
    <property type="term" value="F:nucleic acid binding"/>
    <property type="evidence" value="ECO:0007669"/>
    <property type="project" value="InterPro"/>
</dbReference>
<dbReference type="SUPFAM" id="SSF64182">
    <property type="entry name" value="DHH phosphoesterases"/>
    <property type="match status" value="1"/>
</dbReference>